<comment type="caution">
    <text evidence="1">The sequence shown here is derived from an EMBL/GenBank/DDBJ whole genome shotgun (WGS) entry which is preliminary data.</text>
</comment>
<sequence>MKMVIQFLIFMSKVGVTDIDLLYPLTLVSCVGQRHLFAICRLSGRIPLLKTDQLQPLMRTCFIFPYYIPTIVRQWCALCAIVVHGGGLRRSFSQQEYLCQQRLHRILICCLSVDYMTVWMWGWALNEKKGGRTALEAT</sequence>
<gene>
    <name evidence="1" type="ORF">A6M23_11820</name>
</gene>
<evidence type="ECO:0000313" key="1">
    <source>
        <dbReference type="EMBL" id="OCX71491.1"/>
    </source>
</evidence>
<organism evidence="1 2">
    <name type="scientific">Acidithiobacillus thiooxidans</name>
    <name type="common">Thiobacillus thiooxidans</name>
    <dbReference type="NCBI Taxonomy" id="930"/>
    <lineage>
        <taxon>Bacteria</taxon>
        <taxon>Pseudomonadati</taxon>
        <taxon>Pseudomonadota</taxon>
        <taxon>Acidithiobacillia</taxon>
        <taxon>Acidithiobacillales</taxon>
        <taxon>Acidithiobacillaceae</taxon>
        <taxon>Acidithiobacillus</taxon>
    </lineage>
</organism>
<proteinExistence type="predicted"/>
<evidence type="ECO:0000313" key="2">
    <source>
        <dbReference type="Proteomes" id="UP000095008"/>
    </source>
</evidence>
<dbReference type="EMBL" id="LWRY01000133">
    <property type="protein sequence ID" value="OCX71491.1"/>
    <property type="molecule type" value="Genomic_DNA"/>
</dbReference>
<protein>
    <submittedName>
        <fullName evidence="1">Uncharacterized protein</fullName>
    </submittedName>
</protein>
<dbReference type="AlphaFoldDB" id="A0A1C2I668"/>
<reference evidence="1" key="1">
    <citation type="journal article" date="2016" name="Int. J. Mol. Sci.">
        <title>Comparative genomics of the extreme acidophile Acidithiobacillus thiooxidans reveals intraspecific divergence and niche adaptation.</title>
        <authorList>
            <person name="Zhang X."/>
            <person name="Feng X."/>
            <person name="Tao J."/>
            <person name="Ma L."/>
            <person name="Xiao Y."/>
            <person name="Liang Y."/>
            <person name="Liu X."/>
            <person name="Yin H."/>
        </authorList>
    </citation>
    <scope>NUCLEOTIDE SEQUENCE [LARGE SCALE GENOMIC DNA]</scope>
    <source>
        <strain evidence="1">DXS-W</strain>
    </source>
</reference>
<keyword evidence="2" id="KW-1185">Reference proteome</keyword>
<name>A0A1C2I668_ACITH</name>
<accession>A0A1C2I668</accession>
<dbReference type="Proteomes" id="UP000095008">
    <property type="component" value="Unassembled WGS sequence"/>
</dbReference>